<evidence type="ECO:0000313" key="2">
    <source>
        <dbReference type="Proteomes" id="UP001165960"/>
    </source>
</evidence>
<sequence length="65" mass="7452">MYIRNDDPIEKTIWISFSQEALNDNQDSSNHLVKSFTTPPLILKRKPEDEEEPDPGALADEPIEL</sequence>
<protein>
    <submittedName>
        <fullName evidence="1">Uncharacterized protein</fullName>
    </submittedName>
</protein>
<dbReference type="Proteomes" id="UP001165960">
    <property type="component" value="Unassembled WGS sequence"/>
</dbReference>
<evidence type="ECO:0000313" key="1">
    <source>
        <dbReference type="EMBL" id="KAJ9049299.1"/>
    </source>
</evidence>
<comment type="caution">
    <text evidence="1">The sequence shown here is derived from an EMBL/GenBank/DDBJ whole genome shotgun (WGS) entry which is preliminary data.</text>
</comment>
<reference evidence="1" key="1">
    <citation type="submission" date="2022-04" db="EMBL/GenBank/DDBJ databases">
        <title>Genome of the entomopathogenic fungus Entomophthora muscae.</title>
        <authorList>
            <person name="Elya C."/>
            <person name="Lovett B.R."/>
            <person name="Lee E."/>
            <person name="Macias A.M."/>
            <person name="Hajek A.E."/>
            <person name="De Bivort B.L."/>
            <person name="Kasson M.T."/>
            <person name="De Fine Licht H.H."/>
            <person name="Stajich J.E."/>
        </authorList>
    </citation>
    <scope>NUCLEOTIDE SEQUENCE</scope>
    <source>
        <strain evidence="1">Berkeley</strain>
    </source>
</reference>
<accession>A0ACC2RGW3</accession>
<dbReference type="EMBL" id="QTSX02007249">
    <property type="protein sequence ID" value="KAJ9049299.1"/>
    <property type="molecule type" value="Genomic_DNA"/>
</dbReference>
<proteinExistence type="predicted"/>
<organism evidence="1 2">
    <name type="scientific">Entomophthora muscae</name>
    <dbReference type="NCBI Taxonomy" id="34485"/>
    <lineage>
        <taxon>Eukaryota</taxon>
        <taxon>Fungi</taxon>
        <taxon>Fungi incertae sedis</taxon>
        <taxon>Zoopagomycota</taxon>
        <taxon>Entomophthoromycotina</taxon>
        <taxon>Entomophthoromycetes</taxon>
        <taxon>Entomophthorales</taxon>
        <taxon>Entomophthoraceae</taxon>
        <taxon>Entomophthora</taxon>
    </lineage>
</organism>
<name>A0ACC2RGW3_9FUNG</name>
<gene>
    <name evidence="1" type="ORF">DSO57_1025990</name>
</gene>
<keyword evidence="2" id="KW-1185">Reference proteome</keyword>